<keyword evidence="1" id="KW-0472">Membrane</keyword>
<keyword evidence="1" id="KW-1133">Transmembrane helix</keyword>
<keyword evidence="3" id="KW-1185">Reference proteome</keyword>
<dbReference type="Proteomes" id="UP000664369">
    <property type="component" value="Unassembled WGS sequence"/>
</dbReference>
<gene>
    <name evidence="2" type="ORF">J4E00_20280</name>
</gene>
<feature type="transmembrane region" description="Helical" evidence="1">
    <location>
        <begin position="49"/>
        <end position="65"/>
    </location>
</feature>
<accession>A0ABS3QJJ0</accession>
<organism evidence="2 3">
    <name type="scientific">Hymenobacter negativus</name>
    <dbReference type="NCBI Taxonomy" id="2795026"/>
    <lineage>
        <taxon>Bacteria</taxon>
        <taxon>Pseudomonadati</taxon>
        <taxon>Bacteroidota</taxon>
        <taxon>Cytophagia</taxon>
        <taxon>Cytophagales</taxon>
        <taxon>Hymenobacteraceae</taxon>
        <taxon>Hymenobacter</taxon>
    </lineage>
</organism>
<keyword evidence="1" id="KW-0812">Transmembrane</keyword>
<proteinExistence type="predicted"/>
<feature type="transmembrane region" description="Helical" evidence="1">
    <location>
        <begin position="77"/>
        <end position="97"/>
    </location>
</feature>
<evidence type="ECO:0000313" key="3">
    <source>
        <dbReference type="Proteomes" id="UP000664369"/>
    </source>
</evidence>
<evidence type="ECO:0000256" key="1">
    <source>
        <dbReference type="SAM" id="Phobius"/>
    </source>
</evidence>
<name>A0ABS3QJJ0_9BACT</name>
<evidence type="ECO:0000313" key="2">
    <source>
        <dbReference type="EMBL" id="MBO2011413.1"/>
    </source>
</evidence>
<comment type="caution">
    <text evidence="2">The sequence shown here is derived from an EMBL/GenBank/DDBJ whole genome shotgun (WGS) entry which is preliminary data.</text>
</comment>
<feature type="transmembrane region" description="Helical" evidence="1">
    <location>
        <begin position="109"/>
        <end position="131"/>
    </location>
</feature>
<dbReference type="EMBL" id="JAGETZ010000011">
    <property type="protein sequence ID" value="MBO2011413.1"/>
    <property type="molecule type" value="Genomic_DNA"/>
</dbReference>
<reference evidence="2 3" key="1">
    <citation type="submission" date="2021-03" db="EMBL/GenBank/DDBJ databases">
        <authorList>
            <person name="Kim M.K."/>
        </authorList>
    </citation>
    <scope>NUCLEOTIDE SEQUENCE [LARGE SCALE GENOMIC DNA]</scope>
    <source>
        <strain evidence="2 3">BT442</strain>
    </source>
</reference>
<dbReference type="RefSeq" id="WP_208177103.1">
    <property type="nucleotide sequence ID" value="NZ_JAGETZ010000011.1"/>
</dbReference>
<protein>
    <submittedName>
        <fullName evidence="2">Uncharacterized protein</fullName>
    </submittedName>
</protein>
<sequence length="156" mass="17694">MPTSHLHPLPVIPKISRFGRALAAVQVLKETLSIIFLGLPLVQELAQEAPLILLSALPGVVLYLLHWQLALGRVGRIFAAVVWGITLLDELWGWLLFRELEAPTHGQVLMLRWSYFLGLGFILLALGELAWRWQRRHAKGQRNVHHKAILAGRQRQ</sequence>